<dbReference type="OrthoDB" id="1451596at2"/>
<keyword evidence="2" id="KW-1003">Cell membrane</keyword>
<keyword evidence="4 6" id="KW-1133">Transmembrane helix</keyword>
<comment type="caution">
    <text evidence="9">The sequence shown here is derived from an EMBL/GenBank/DDBJ whole genome shotgun (WGS) entry which is preliminary data.</text>
</comment>
<gene>
    <name evidence="9" type="ORF">BDD43_5999</name>
</gene>
<feature type="domain" description="ABC3 transporter permease C-terminal" evidence="7">
    <location>
        <begin position="295"/>
        <end position="411"/>
    </location>
</feature>
<dbReference type="InterPro" id="IPR025857">
    <property type="entry name" value="MacB_PCD"/>
</dbReference>
<feature type="domain" description="MacB-like periplasmic core" evidence="8">
    <location>
        <begin position="20"/>
        <end position="242"/>
    </location>
</feature>
<feature type="transmembrane region" description="Helical" evidence="6">
    <location>
        <begin position="431"/>
        <end position="451"/>
    </location>
</feature>
<accession>A0A495JB60</accession>
<feature type="transmembrane region" description="Helical" evidence="6">
    <location>
        <begin position="21"/>
        <end position="42"/>
    </location>
</feature>
<feature type="domain" description="MacB-like periplasmic core" evidence="8">
    <location>
        <begin position="437"/>
        <end position="639"/>
    </location>
</feature>
<dbReference type="GO" id="GO:0005886">
    <property type="term" value="C:plasma membrane"/>
    <property type="evidence" value="ECO:0007669"/>
    <property type="project" value="UniProtKB-SubCell"/>
</dbReference>
<evidence type="ECO:0000313" key="9">
    <source>
        <dbReference type="EMBL" id="RKR85728.1"/>
    </source>
</evidence>
<feature type="transmembrane region" description="Helical" evidence="6">
    <location>
        <begin position="289"/>
        <end position="309"/>
    </location>
</feature>
<feature type="transmembrane region" description="Helical" evidence="6">
    <location>
        <begin position="383"/>
        <end position="406"/>
    </location>
</feature>
<evidence type="ECO:0000256" key="2">
    <source>
        <dbReference type="ARBA" id="ARBA00022475"/>
    </source>
</evidence>
<dbReference type="Pfam" id="PF12704">
    <property type="entry name" value="MacB_PCD"/>
    <property type="match status" value="2"/>
</dbReference>
<dbReference type="PANTHER" id="PTHR30572">
    <property type="entry name" value="MEMBRANE COMPONENT OF TRANSPORTER-RELATED"/>
    <property type="match status" value="1"/>
</dbReference>
<dbReference type="InterPro" id="IPR003838">
    <property type="entry name" value="ABC3_permease_C"/>
</dbReference>
<protein>
    <submittedName>
        <fullName evidence="9">FtsX-like permease family protein</fullName>
    </submittedName>
</protein>
<keyword evidence="3 6" id="KW-0812">Transmembrane</keyword>
<evidence type="ECO:0000259" key="7">
    <source>
        <dbReference type="Pfam" id="PF02687"/>
    </source>
</evidence>
<feature type="transmembrane region" description="Helical" evidence="6">
    <location>
        <begin position="761"/>
        <end position="781"/>
    </location>
</feature>
<dbReference type="AlphaFoldDB" id="A0A495JB60"/>
<dbReference type="InterPro" id="IPR050250">
    <property type="entry name" value="Macrolide_Exporter_MacB"/>
</dbReference>
<dbReference type="GO" id="GO:0022857">
    <property type="term" value="F:transmembrane transporter activity"/>
    <property type="evidence" value="ECO:0007669"/>
    <property type="project" value="TreeGrafter"/>
</dbReference>
<evidence type="ECO:0000256" key="1">
    <source>
        <dbReference type="ARBA" id="ARBA00004651"/>
    </source>
</evidence>
<organism evidence="9 10">
    <name type="scientific">Mucilaginibacter gracilis</name>
    <dbReference type="NCBI Taxonomy" id="423350"/>
    <lineage>
        <taxon>Bacteria</taxon>
        <taxon>Pseudomonadati</taxon>
        <taxon>Bacteroidota</taxon>
        <taxon>Sphingobacteriia</taxon>
        <taxon>Sphingobacteriales</taxon>
        <taxon>Sphingobacteriaceae</taxon>
        <taxon>Mucilaginibacter</taxon>
    </lineage>
</organism>
<dbReference type="EMBL" id="RBKU01000001">
    <property type="protein sequence ID" value="RKR85728.1"/>
    <property type="molecule type" value="Genomic_DNA"/>
</dbReference>
<dbReference type="Pfam" id="PF02687">
    <property type="entry name" value="FtsX"/>
    <property type="match status" value="2"/>
</dbReference>
<evidence type="ECO:0000256" key="5">
    <source>
        <dbReference type="ARBA" id="ARBA00023136"/>
    </source>
</evidence>
<evidence type="ECO:0000313" key="10">
    <source>
        <dbReference type="Proteomes" id="UP000268007"/>
    </source>
</evidence>
<dbReference type="Proteomes" id="UP000268007">
    <property type="component" value="Unassembled WGS sequence"/>
</dbReference>
<evidence type="ECO:0000256" key="3">
    <source>
        <dbReference type="ARBA" id="ARBA00022692"/>
    </source>
</evidence>
<feature type="transmembrane region" description="Helical" evidence="6">
    <location>
        <begin position="675"/>
        <end position="699"/>
    </location>
</feature>
<evidence type="ECO:0000259" key="8">
    <source>
        <dbReference type="Pfam" id="PF12704"/>
    </source>
</evidence>
<sequence length="798" mass="89548">MIKNYIKIAWRNLIRNKFSSLINIVGLAVGMAVAILIGLWIWDELSYNKYYKNYNRIVMVMQHQTLNGNVLTQTSVPMPLGYTLKKDYQSDFKYVVLITPNNEHILSYGDKKLTQLGSYMQPEAPELFTLNMLRGNRQGLTDQSSIMLSDRTAKAIFGNANPMGKVLKIDNKWVVKVTGVYEDMPKNTTFNDVAFIAPWDLYLTTAPWLKTAQTKWGNNSWAVLCVLNPNADIDKVSTKIKDIKLKNLQSINDKVGASFKSALFLYPISRWHLFFEFKNGVNTGGAIQFVWMFAIVGVFVLLLACINFMNMSTAKSEKRAKEVGIRKTVGSLRGQLIWQFFSESLLVTVFGLILSLVLVQVTLPWFNQVADKETSILWGSPVFWLLCIGFSLVTGLIAGSYPALYLSSFNPVKVLKGTFKVGRFAALPRKVLVVLQFTVSIALIIGTIIVFRQVQYTKNRPVGYNRNGLVQIKMKTPVIHDHFMAVRNDLLQTGAISELAESGSPLTNVWSNYSGFEWRGKDPNTQDDFAWIPISPEFGKASGWKIKEGRNFSRVMLTDSAAIILNESAVNFMGLKHPVGEIVTSGKDALHVVGVIKDMVMASPYEPVKPTIFALVTQPEGVMNIRVNPNVSIHEALEKAAAVFKKYDPDSPFDYSFTDNEYAKKFGDEERIGTLSAFFTALAIFISCMGLFGMASFMAEQRTKEIGVRKVLGASVFNLWRLLSKDFVILVIISLLIATPIAYYFMHGWLQNYKYRAEMSWWIFAVTGVGAIIITLCTVSFQSIKAALANPVKSLRSE</sequence>
<dbReference type="RefSeq" id="WP_121201754.1">
    <property type="nucleotide sequence ID" value="NZ_RBKU01000001.1"/>
</dbReference>
<keyword evidence="5 6" id="KW-0472">Membrane</keyword>
<dbReference type="PANTHER" id="PTHR30572:SF18">
    <property type="entry name" value="ABC-TYPE MACROLIDE FAMILY EXPORT SYSTEM PERMEASE COMPONENT 2"/>
    <property type="match status" value="1"/>
</dbReference>
<name>A0A495JB60_9SPHI</name>
<evidence type="ECO:0000256" key="4">
    <source>
        <dbReference type="ARBA" id="ARBA00022989"/>
    </source>
</evidence>
<feature type="domain" description="ABC3 transporter permease C-terminal" evidence="7">
    <location>
        <begin position="678"/>
        <end position="787"/>
    </location>
</feature>
<comment type="subcellular location">
    <subcellularLocation>
        <location evidence="1">Cell membrane</location>
        <topology evidence="1">Multi-pass membrane protein</topology>
    </subcellularLocation>
</comment>
<evidence type="ECO:0000256" key="6">
    <source>
        <dbReference type="SAM" id="Phobius"/>
    </source>
</evidence>
<keyword evidence="10" id="KW-1185">Reference proteome</keyword>
<feature type="transmembrane region" description="Helical" evidence="6">
    <location>
        <begin position="727"/>
        <end position="746"/>
    </location>
</feature>
<reference evidence="9 10" key="1">
    <citation type="submission" date="2018-10" db="EMBL/GenBank/DDBJ databases">
        <title>Genomic Encyclopedia of Archaeal and Bacterial Type Strains, Phase II (KMG-II): from individual species to whole genera.</title>
        <authorList>
            <person name="Goeker M."/>
        </authorList>
    </citation>
    <scope>NUCLEOTIDE SEQUENCE [LARGE SCALE GENOMIC DNA]</scope>
    <source>
        <strain evidence="9 10">DSM 18602</strain>
    </source>
</reference>
<feature type="transmembrane region" description="Helical" evidence="6">
    <location>
        <begin position="336"/>
        <end position="363"/>
    </location>
</feature>
<proteinExistence type="predicted"/>